<feature type="transmembrane region" description="Helical" evidence="13">
    <location>
        <begin position="128"/>
        <end position="148"/>
    </location>
</feature>
<keyword evidence="12 13" id="KW-0472">Membrane</keyword>
<proteinExistence type="inferred from homology"/>
<keyword evidence="15" id="KW-1185">Reference proteome</keyword>
<sequence length="213" mass="23427">MLIRYLQGGYNTTDLIIVSIVMIFALVFHNVAQAWVASRYGDANPRFSGFLSFDFQRHLEPIGVLFLFLLGFGWPRPIPTNSRNYRGRGRQEALVWYSGPLAYLLVAFVATLVAAIFAALGSPILARAFILASSVAILHAVINLFPVFPLDGAKAALAWGNPDVRRFIQQIASFGILGFILVFFVLNALNVTGALQAFFQQVILGLVRLIPGL</sequence>
<dbReference type="RefSeq" id="WP_013177262.1">
    <property type="nucleotide sequence ID" value="NC_014221.1"/>
</dbReference>
<protein>
    <submittedName>
        <fullName evidence="14">Peptidase M50</fullName>
    </submittedName>
</protein>
<comment type="subcellular location">
    <subcellularLocation>
        <location evidence="2">Cell membrane</location>
        <topology evidence="2">Multi-pass membrane protein</topology>
    </subcellularLocation>
</comment>
<evidence type="ECO:0000256" key="4">
    <source>
        <dbReference type="ARBA" id="ARBA00022475"/>
    </source>
</evidence>
<dbReference type="HOGENOM" id="CLU_086979_1_0_0"/>
<dbReference type="InterPro" id="IPR044537">
    <property type="entry name" value="Rip2-like"/>
</dbReference>
<dbReference type="GO" id="GO:0006508">
    <property type="term" value="P:proteolysis"/>
    <property type="evidence" value="ECO:0007669"/>
    <property type="project" value="UniProtKB-KW"/>
</dbReference>
<dbReference type="GO" id="GO:0046872">
    <property type="term" value="F:metal ion binding"/>
    <property type="evidence" value="ECO:0007669"/>
    <property type="project" value="UniProtKB-KW"/>
</dbReference>
<evidence type="ECO:0000256" key="6">
    <source>
        <dbReference type="ARBA" id="ARBA00022692"/>
    </source>
</evidence>
<dbReference type="CDD" id="cd06158">
    <property type="entry name" value="S2P-M50_like_1"/>
    <property type="match status" value="1"/>
</dbReference>
<dbReference type="PANTHER" id="PTHR35864:SF1">
    <property type="entry name" value="ZINC METALLOPROTEASE YWHC-RELATED"/>
    <property type="match status" value="1"/>
</dbReference>
<organism evidence="14 15">
    <name type="scientific">Truepera radiovictrix (strain DSM 17093 / CIP 108686 / LMG 22925 / RQ-24)</name>
    <dbReference type="NCBI Taxonomy" id="649638"/>
    <lineage>
        <taxon>Bacteria</taxon>
        <taxon>Thermotogati</taxon>
        <taxon>Deinococcota</taxon>
        <taxon>Deinococci</taxon>
        <taxon>Trueperales</taxon>
        <taxon>Trueperaceae</taxon>
        <taxon>Truepera</taxon>
    </lineage>
</organism>
<evidence type="ECO:0000256" key="8">
    <source>
        <dbReference type="ARBA" id="ARBA00022801"/>
    </source>
</evidence>
<keyword evidence="9" id="KW-0862">Zinc</keyword>
<dbReference type="AlphaFoldDB" id="D7CTN3"/>
<feature type="transmembrane region" description="Helical" evidence="13">
    <location>
        <begin position="94"/>
        <end position="121"/>
    </location>
</feature>
<evidence type="ECO:0000256" key="2">
    <source>
        <dbReference type="ARBA" id="ARBA00004651"/>
    </source>
</evidence>
<dbReference type="EMBL" id="CP002049">
    <property type="protein sequence ID" value="ADI13890.1"/>
    <property type="molecule type" value="Genomic_DNA"/>
</dbReference>
<evidence type="ECO:0000313" key="15">
    <source>
        <dbReference type="Proteomes" id="UP000000379"/>
    </source>
</evidence>
<evidence type="ECO:0000256" key="1">
    <source>
        <dbReference type="ARBA" id="ARBA00001947"/>
    </source>
</evidence>
<dbReference type="PANTHER" id="PTHR35864">
    <property type="entry name" value="ZINC METALLOPROTEASE MJ0611-RELATED"/>
    <property type="match status" value="1"/>
</dbReference>
<dbReference type="InterPro" id="IPR052348">
    <property type="entry name" value="Metallopeptidase_M50B"/>
</dbReference>
<feature type="transmembrane region" description="Helical" evidence="13">
    <location>
        <begin position="58"/>
        <end position="74"/>
    </location>
</feature>
<accession>D7CTN3</accession>
<dbReference type="Proteomes" id="UP000000379">
    <property type="component" value="Chromosome"/>
</dbReference>
<keyword evidence="8" id="KW-0378">Hydrolase</keyword>
<gene>
    <name evidence="14" type="ordered locus">Trad_0755</name>
</gene>
<evidence type="ECO:0000256" key="12">
    <source>
        <dbReference type="ARBA" id="ARBA00023136"/>
    </source>
</evidence>
<reference evidence="14 15" key="2">
    <citation type="journal article" date="2011" name="Stand. Genomic Sci.">
        <title>Complete genome sequence of Truepera radiovictrix type strain (RQ-24).</title>
        <authorList>
            <person name="Ivanova N."/>
            <person name="Rohde C."/>
            <person name="Munk C."/>
            <person name="Nolan M."/>
            <person name="Lucas S."/>
            <person name="Del Rio T.G."/>
            <person name="Tice H."/>
            <person name="Deshpande S."/>
            <person name="Cheng J.F."/>
            <person name="Tapia R."/>
            <person name="Han C."/>
            <person name="Goodwin L."/>
            <person name="Pitluck S."/>
            <person name="Liolios K."/>
            <person name="Mavromatis K."/>
            <person name="Mikhailova N."/>
            <person name="Pati A."/>
            <person name="Chen A."/>
            <person name="Palaniappan K."/>
            <person name="Land M."/>
            <person name="Hauser L."/>
            <person name="Chang Y.J."/>
            <person name="Jeffries C.D."/>
            <person name="Brambilla E."/>
            <person name="Rohde M."/>
            <person name="Goker M."/>
            <person name="Tindall B.J."/>
            <person name="Woyke T."/>
            <person name="Bristow J."/>
            <person name="Eisen J.A."/>
            <person name="Markowitz V."/>
            <person name="Hugenholtz P."/>
            <person name="Kyrpides N.C."/>
            <person name="Klenk H.P."/>
            <person name="Lapidus A."/>
        </authorList>
    </citation>
    <scope>NUCLEOTIDE SEQUENCE [LARGE SCALE GENOMIC DNA]</scope>
    <source>
        <strain evidence="15">DSM 17093 / CIP 108686 / LMG 22925 / RQ-24</strain>
    </source>
</reference>
<feature type="transmembrane region" description="Helical" evidence="13">
    <location>
        <begin position="15"/>
        <end position="37"/>
    </location>
</feature>
<keyword evidence="5" id="KW-0645">Protease</keyword>
<feature type="transmembrane region" description="Helical" evidence="13">
    <location>
        <begin position="168"/>
        <end position="189"/>
    </location>
</feature>
<dbReference type="STRING" id="649638.Trad_0755"/>
<comment type="similarity">
    <text evidence="3">Belongs to the peptidase M50B family.</text>
</comment>
<dbReference type="eggNOG" id="COG1994">
    <property type="taxonomic scope" value="Bacteria"/>
</dbReference>
<keyword evidence="7" id="KW-0479">Metal-binding</keyword>
<evidence type="ECO:0000256" key="10">
    <source>
        <dbReference type="ARBA" id="ARBA00022989"/>
    </source>
</evidence>
<dbReference type="KEGG" id="tra:Trad_0755"/>
<evidence type="ECO:0000256" key="11">
    <source>
        <dbReference type="ARBA" id="ARBA00023049"/>
    </source>
</evidence>
<keyword evidence="4" id="KW-1003">Cell membrane</keyword>
<name>D7CTN3_TRURR</name>
<evidence type="ECO:0000313" key="14">
    <source>
        <dbReference type="EMBL" id="ADI13890.1"/>
    </source>
</evidence>
<comment type="cofactor">
    <cofactor evidence="1">
        <name>Zn(2+)</name>
        <dbReference type="ChEBI" id="CHEBI:29105"/>
    </cofactor>
</comment>
<dbReference type="GO" id="GO:0008237">
    <property type="term" value="F:metallopeptidase activity"/>
    <property type="evidence" value="ECO:0007669"/>
    <property type="project" value="UniProtKB-KW"/>
</dbReference>
<evidence type="ECO:0000256" key="3">
    <source>
        <dbReference type="ARBA" id="ARBA00007931"/>
    </source>
</evidence>
<keyword evidence="10 13" id="KW-1133">Transmembrane helix</keyword>
<evidence type="ECO:0000256" key="13">
    <source>
        <dbReference type="SAM" id="Phobius"/>
    </source>
</evidence>
<keyword evidence="11" id="KW-0482">Metalloprotease</keyword>
<evidence type="ECO:0000256" key="5">
    <source>
        <dbReference type="ARBA" id="ARBA00022670"/>
    </source>
</evidence>
<reference evidence="15" key="1">
    <citation type="submission" date="2010-05" db="EMBL/GenBank/DDBJ databases">
        <title>The complete genome of Truepera radiovictris DSM 17093.</title>
        <authorList>
            <consortium name="US DOE Joint Genome Institute (JGI-PGF)"/>
            <person name="Lucas S."/>
            <person name="Copeland A."/>
            <person name="Lapidus A."/>
            <person name="Glavina del Rio T."/>
            <person name="Dalin E."/>
            <person name="Tice H."/>
            <person name="Bruce D."/>
            <person name="Goodwin L."/>
            <person name="Pitluck S."/>
            <person name="Kyrpides N."/>
            <person name="Mavromatis K."/>
            <person name="Ovchinnikova G."/>
            <person name="Munk A.C."/>
            <person name="Detter J.C."/>
            <person name="Han C."/>
            <person name="Tapia R."/>
            <person name="Land M."/>
            <person name="Hauser L."/>
            <person name="Markowitz V."/>
            <person name="Cheng J.-F."/>
            <person name="Hugenholtz P."/>
            <person name="Woyke T."/>
            <person name="Wu D."/>
            <person name="Tindall B."/>
            <person name="Pomrenke H.G."/>
            <person name="Brambilla E."/>
            <person name="Klenk H.-P."/>
            <person name="Eisen J.A."/>
        </authorList>
    </citation>
    <scope>NUCLEOTIDE SEQUENCE [LARGE SCALE GENOMIC DNA]</scope>
    <source>
        <strain evidence="15">DSM 17093 / CIP 108686 / LMG 22925 / RQ-24</strain>
    </source>
</reference>
<evidence type="ECO:0000256" key="7">
    <source>
        <dbReference type="ARBA" id="ARBA00022723"/>
    </source>
</evidence>
<keyword evidence="6 13" id="KW-0812">Transmembrane</keyword>
<evidence type="ECO:0000256" key="9">
    <source>
        <dbReference type="ARBA" id="ARBA00022833"/>
    </source>
</evidence>
<dbReference type="GO" id="GO:0005886">
    <property type="term" value="C:plasma membrane"/>
    <property type="evidence" value="ECO:0007669"/>
    <property type="project" value="UniProtKB-SubCell"/>
</dbReference>